<proteinExistence type="predicted"/>
<keyword evidence="3" id="KW-1185">Reference proteome</keyword>
<dbReference type="EMBL" id="JAUOEM010000003">
    <property type="protein sequence ID" value="MDO5987777.1"/>
    <property type="molecule type" value="Genomic_DNA"/>
</dbReference>
<evidence type="ECO:0000313" key="3">
    <source>
        <dbReference type="Proteomes" id="UP001176891"/>
    </source>
</evidence>
<dbReference type="Proteomes" id="UP001176891">
    <property type="component" value="Unassembled WGS sequence"/>
</dbReference>
<protein>
    <recommendedName>
        <fullName evidence="4">DUF4836 family protein</fullName>
    </recommendedName>
</protein>
<sequence length="572" mass="65672">MKKNLLLAAVFISFVSIAQNIESKIPSSSEAVISINGDRIIELISITEFDNFNFAKKIFKKVNRKTDSTFIVSSIKDLGFDINSKAFYFYTRTDSISYHNFLVKLTDKNKFESLLSTRDKEKIISEGGLHIMADNSSITVWNDNLLLFTGYEKHYNYFKENEERFMAEPENEGVSYYKVKKKITSRWTKAHALNIFKGHGGTSISNSKNYIASKDKNAVASVWVQNYSQLIFGAMSGIYNKMGVSSLDALKSASNLYGVKSITANLYFDEEATRLTTQMEVSSEWQKTFKSFYNSKMNKNFYNYFNQNDILAYMSFSMNTQALLEEYPALMTSMYGGIMPNYKEEVNLSGEFLSLLLDEEAIGELMTGDMLFVLNDFGEKEVTYTTYEYDENYKSKEVTKTKKEVVPDFMIMIGSKKEALLNKVVRLGIKHKLIANKEGYYKINVPKKDMPFDLYVVVKNDILFFTSSEEKISNIVNNRYVKNLGKHQKLIKNNSSVFYINGEKLISKVPVSELSRKERRYFDYAKDNLKDAYFKSSKMKGNKIQSEIKINTSNSHGNSLNVFFNLIEALAK</sequence>
<organism evidence="2 3">
    <name type="scientific">Flavivirga amylovorans</name>
    <dbReference type="NCBI Taxonomy" id="870486"/>
    <lineage>
        <taxon>Bacteria</taxon>
        <taxon>Pseudomonadati</taxon>
        <taxon>Bacteroidota</taxon>
        <taxon>Flavobacteriia</taxon>
        <taxon>Flavobacteriales</taxon>
        <taxon>Flavobacteriaceae</taxon>
        <taxon>Flavivirga</taxon>
    </lineage>
</organism>
<evidence type="ECO:0000256" key="1">
    <source>
        <dbReference type="SAM" id="SignalP"/>
    </source>
</evidence>
<evidence type="ECO:0000313" key="2">
    <source>
        <dbReference type="EMBL" id="MDO5987777.1"/>
    </source>
</evidence>
<feature type="chain" id="PRO_5045841871" description="DUF4836 family protein" evidence="1">
    <location>
        <begin position="19"/>
        <end position="572"/>
    </location>
</feature>
<name>A0ABT8X1P3_9FLAO</name>
<dbReference type="RefSeq" id="WP_303282348.1">
    <property type="nucleotide sequence ID" value="NZ_BAABCZ010000011.1"/>
</dbReference>
<accession>A0ABT8X1P3</accession>
<evidence type="ECO:0008006" key="4">
    <source>
        <dbReference type="Google" id="ProtNLM"/>
    </source>
</evidence>
<keyword evidence="1" id="KW-0732">Signal</keyword>
<feature type="signal peptide" evidence="1">
    <location>
        <begin position="1"/>
        <end position="18"/>
    </location>
</feature>
<gene>
    <name evidence="2" type="ORF">Q4Q39_10235</name>
</gene>
<reference evidence="2" key="1">
    <citation type="submission" date="2023-07" db="EMBL/GenBank/DDBJ databases">
        <title>Two novel species in the genus Flavivirga.</title>
        <authorList>
            <person name="Kwon K."/>
        </authorList>
    </citation>
    <scope>NUCLEOTIDE SEQUENCE</scope>
    <source>
        <strain evidence="2">KACC 14157</strain>
    </source>
</reference>
<comment type="caution">
    <text evidence="2">The sequence shown here is derived from an EMBL/GenBank/DDBJ whole genome shotgun (WGS) entry which is preliminary data.</text>
</comment>